<dbReference type="STRING" id="993070.AS031_15810"/>
<keyword evidence="2" id="KW-0472">Membrane</keyword>
<evidence type="ECO:0008006" key="5">
    <source>
        <dbReference type="Google" id="ProtNLM"/>
    </source>
</evidence>
<organism evidence="3 4">
    <name type="scientific">Pseudarthrobacter enclensis</name>
    <dbReference type="NCBI Taxonomy" id="993070"/>
    <lineage>
        <taxon>Bacteria</taxon>
        <taxon>Bacillati</taxon>
        <taxon>Actinomycetota</taxon>
        <taxon>Actinomycetes</taxon>
        <taxon>Micrococcales</taxon>
        <taxon>Micrococcaceae</taxon>
        <taxon>Pseudarthrobacter</taxon>
    </lineage>
</organism>
<protein>
    <recommendedName>
        <fullName evidence="5">DUF4333 domain-containing protein</fullName>
    </recommendedName>
</protein>
<evidence type="ECO:0000313" key="3">
    <source>
        <dbReference type="EMBL" id="KSU72728.1"/>
    </source>
</evidence>
<name>A0A0V8IDD1_9MICC</name>
<feature type="transmembrane region" description="Helical" evidence="2">
    <location>
        <begin position="75"/>
        <end position="97"/>
    </location>
</feature>
<feature type="region of interest" description="Disordered" evidence="1">
    <location>
        <begin position="1"/>
        <end position="66"/>
    </location>
</feature>
<dbReference type="RefSeq" id="WP_058269119.1">
    <property type="nucleotide sequence ID" value="NZ_FMAZ01000007.1"/>
</dbReference>
<feature type="compositionally biased region" description="Low complexity" evidence="1">
    <location>
        <begin position="34"/>
        <end position="57"/>
    </location>
</feature>
<dbReference type="AlphaFoldDB" id="A0A0V8IDD1"/>
<evidence type="ECO:0000313" key="4">
    <source>
        <dbReference type="Proteomes" id="UP000053199"/>
    </source>
</evidence>
<reference evidence="3 4" key="1">
    <citation type="journal article" date="2014" name="Arch. Microbiol.">
        <title>Arthrobacter enclensis sp. nov., isolated from sediment sample.</title>
        <authorList>
            <person name="Dastager S.G."/>
            <person name="Liu Q."/>
            <person name="Tang S.K."/>
            <person name="Krishnamurthi S."/>
            <person name="Lee J.C."/>
            <person name="Li W.J."/>
        </authorList>
    </citation>
    <scope>NUCLEOTIDE SEQUENCE [LARGE SCALE GENOMIC DNA]</scope>
    <source>
        <strain evidence="3 4">NIO-1008</strain>
    </source>
</reference>
<keyword evidence="2" id="KW-0812">Transmembrane</keyword>
<sequence>MSSPQEPYQPGHPGSGQQQLPQQPQQPPAGYPGSGPAPAYGQPQPGNYPAGAQPAGAGPFGLPGGEPPARKRRKLWIVLTAIGAVLLLVVAAVVILVNVAGSATSHARDLADGFTKAVIAGDSSTAYDTYLDPALQEQLSKEAFISGVESLKMDSTCQPDYNNLKVGTENGVKSADVAGVITCEGKKVDLAYRFEGTDELKMTNIKLRPAA</sequence>
<evidence type="ECO:0000256" key="2">
    <source>
        <dbReference type="SAM" id="Phobius"/>
    </source>
</evidence>
<proteinExistence type="predicted"/>
<evidence type="ECO:0000256" key="1">
    <source>
        <dbReference type="SAM" id="MobiDB-lite"/>
    </source>
</evidence>
<dbReference type="OrthoDB" id="4948466at2"/>
<accession>A0A0V8IDD1</accession>
<keyword evidence="2" id="KW-1133">Transmembrane helix</keyword>
<comment type="caution">
    <text evidence="3">The sequence shown here is derived from an EMBL/GenBank/DDBJ whole genome shotgun (WGS) entry which is preliminary data.</text>
</comment>
<keyword evidence="4" id="KW-1185">Reference proteome</keyword>
<dbReference type="SUPFAM" id="SSF81995">
    <property type="entry name" value="beta-sandwich domain of Sec23/24"/>
    <property type="match status" value="1"/>
</dbReference>
<feature type="compositionally biased region" description="Low complexity" evidence="1">
    <location>
        <begin position="8"/>
        <end position="23"/>
    </location>
</feature>
<dbReference type="EMBL" id="LNQM01000008">
    <property type="protein sequence ID" value="KSU72728.1"/>
    <property type="molecule type" value="Genomic_DNA"/>
</dbReference>
<dbReference type="Proteomes" id="UP000053199">
    <property type="component" value="Unassembled WGS sequence"/>
</dbReference>
<gene>
    <name evidence="3" type="ORF">AS031_15810</name>
</gene>